<feature type="signal peptide" evidence="1">
    <location>
        <begin position="1"/>
        <end position="18"/>
    </location>
</feature>
<dbReference type="InterPro" id="IPR036374">
    <property type="entry name" value="OxRdtase_Mopterin-bd_sf"/>
</dbReference>
<feature type="chain" id="PRO_5006194817" evidence="1">
    <location>
        <begin position="19"/>
        <end position="156"/>
    </location>
</feature>
<evidence type="ECO:0000256" key="1">
    <source>
        <dbReference type="SAM" id="SignalP"/>
    </source>
</evidence>
<dbReference type="EMBL" id="LKHS01000001">
    <property type="protein sequence ID" value="KQH87783.1"/>
    <property type="molecule type" value="Genomic_DNA"/>
</dbReference>
<reference evidence="3 4" key="1">
    <citation type="submission" date="2015-08" db="EMBL/GenBank/DDBJ databases">
        <title>Antibacterial properties of a collection of Vibrionaceae strains.</title>
        <authorList>
            <person name="Giubergia S."/>
        </authorList>
    </citation>
    <scope>NUCLEOTIDE SEQUENCE [LARGE SCALE GENOMIC DNA]</scope>
    <source>
        <strain evidence="3 4">S0821</strain>
    </source>
</reference>
<feature type="domain" description="Oxidoreductase molybdopterin-binding" evidence="2">
    <location>
        <begin position="49"/>
        <end position="121"/>
    </location>
</feature>
<keyword evidence="1" id="KW-0732">Signal</keyword>
<name>A0A0Q2N7H5_VIBFU</name>
<dbReference type="Pfam" id="PF00174">
    <property type="entry name" value="Oxidored_molyb"/>
    <property type="match status" value="1"/>
</dbReference>
<evidence type="ECO:0000313" key="4">
    <source>
        <dbReference type="Proteomes" id="UP000051221"/>
    </source>
</evidence>
<protein>
    <submittedName>
        <fullName evidence="3">Oxidoreductase</fullName>
    </submittedName>
</protein>
<dbReference type="SUPFAM" id="SSF56524">
    <property type="entry name" value="Oxidoreductase molybdopterin-binding domain"/>
    <property type="match status" value="1"/>
</dbReference>
<dbReference type="InParanoid" id="A0A0Q2N7H5"/>
<dbReference type="AlphaFoldDB" id="A0A0Q2N7H5"/>
<dbReference type="RefSeq" id="WP_055464920.1">
    <property type="nucleotide sequence ID" value="NZ_LKHS01000001.1"/>
</dbReference>
<evidence type="ECO:0000313" key="3">
    <source>
        <dbReference type="EMBL" id="KQH87783.1"/>
    </source>
</evidence>
<keyword evidence="4" id="KW-1185">Reference proteome</keyword>
<gene>
    <name evidence="3" type="ORF">AMR76_00320</name>
</gene>
<dbReference type="Gene3D" id="3.90.420.10">
    <property type="entry name" value="Oxidoreductase, molybdopterin-binding domain"/>
    <property type="match status" value="1"/>
</dbReference>
<organism evidence="3 4">
    <name type="scientific">Vibrio furnissii</name>
    <dbReference type="NCBI Taxonomy" id="29494"/>
    <lineage>
        <taxon>Bacteria</taxon>
        <taxon>Pseudomonadati</taxon>
        <taxon>Pseudomonadota</taxon>
        <taxon>Gammaproteobacteria</taxon>
        <taxon>Vibrionales</taxon>
        <taxon>Vibrionaceae</taxon>
        <taxon>Vibrio</taxon>
    </lineage>
</organism>
<comment type="caution">
    <text evidence="3">The sequence shown here is derived from an EMBL/GenBank/DDBJ whole genome shotgun (WGS) entry which is preliminary data.</text>
</comment>
<sequence length="156" mass="17923">MIRHLSFIWLLLYSVHSAAVEITVKVGEHAPHTMTLAQLQSALPVNAFTTHVPWLTEPHTFTGFTLTDLLKYLKVENAESVSLIALNDYAANIAMDDVQQYNPIVAYFLDGKPMRVRDKGPFWLVYNLSAYPQIDEPMHYTQMVWQIKEILIHTHD</sequence>
<dbReference type="Proteomes" id="UP000051221">
    <property type="component" value="Unassembled WGS sequence"/>
</dbReference>
<proteinExistence type="predicted"/>
<accession>A0A0Q2N7H5</accession>
<dbReference type="InterPro" id="IPR000572">
    <property type="entry name" value="OxRdtase_Mopterin-bd_dom"/>
</dbReference>
<evidence type="ECO:0000259" key="2">
    <source>
        <dbReference type="Pfam" id="PF00174"/>
    </source>
</evidence>